<name>A0A8T0VM00_PANVG</name>
<dbReference type="AlphaFoldDB" id="A0A8T0VM00"/>
<accession>A0A8T0VM00</accession>
<feature type="non-terminal residue" evidence="3">
    <location>
        <position position="1"/>
    </location>
</feature>
<dbReference type="Pfam" id="PF07762">
    <property type="entry name" value="DUF1618"/>
    <property type="match status" value="1"/>
</dbReference>
<feature type="domain" description="DUF1618" evidence="2">
    <location>
        <begin position="191"/>
        <end position="371"/>
    </location>
</feature>
<proteinExistence type="predicted"/>
<evidence type="ECO:0000256" key="1">
    <source>
        <dbReference type="SAM" id="MobiDB-lite"/>
    </source>
</evidence>
<dbReference type="PANTHER" id="PTHR33074:SF18">
    <property type="entry name" value="OS06G0718700 PROTEIN"/>
    <property type="match status" value="1"/>
</dbReference>
<organism evidence="3 4">
    <name type="scientific">Panicum virgatum</name>
    <name type="common">Blackwell switchgrass</name>
    <dbReference type="NCBI Taxonomy" id="38727"/>
    <lineage>
        <taxon>Eukaryota</taxon>
        <taxon>Viridiplantae</taxon>
        <taxon>Streptophyta</taxon>
        <taxon>Embryophyta</taxon>
        <taxon>Tracheophyta</taxon>
        <taxon>Spermatophyta</taxon>
        <taxon>Magnoliopsida</taxon>
        <taxon>Liliopsida</taxon>
        <taxon>Poales</taxon>
        <taxon>Poaceae</taxon>
        <taxon>PACMAD clade</taxon>
        <taxon>Panicoideae</taxon>
        <taxon>Panicodae</taxon>
        <taxon>Paniceae</taxon>
        <taxon>Panicinae</taxon>
        <taxon>Panicum</taxon>
        <taxon>Panicum sect. Hiantes</taxon>
    </lineage>
</organism>
<protein>
    <recommendedName>
        <fullName evidence="2">DUF1618 domain-containing protein</fullName>
    </recommendedName>
</protein>
<evidence type="ECO:0000259" key="2">
    <source>
        <dbReference type="Pfam" id="PF07762"/>
    </source>
</evidence>
<evidence type="ECO:0000313" key="4">
    <source>
        <dbReference type="Proteomes" id="UP000823388"/>
    </source>
</evidence>
<sequence length="378" mass="42025">RHHRHGATSKTSTGLPIEVTFCAVPPPNLSYLIVRCPGLDVDPTDLFLAPKIIGADADVVLLRVARDSLATTFPAHSDYFVYKLNQEARLDLLPNPYPDRFSDEEFAVLSCGSSYAVATVRIKSHHELAFTLHLYRPGPDGEPGSWTSKPVSVEERLRDKVCPIPRTARRILYHTPAKAITLGGARGTVGWVDLWRGILLCDLLEDLLEDSPCRPGATGRSSSMALQATTATRDESVNQSKDTIKYVEMEITEPAWVPRAESASDFDSYDEWLRREERPLSYALAPGSWKATTWSMSIPITSWENWQRQCVIRSEDTHLPADNTVHYKLLHKLMSSGDGEEEAFAEAALSLGCLRMAYPTVSMEDDDDVVYLLSTGTS</sequence>
<reference evidence="3" key="1">
    <citation type="submission" date="2020-05" db="EMBL/GenBank/DDBJ databases">
        <title>WGS assembly of Panicum virgatum.</title>
        <authorList>
            <person name="Lovell J.T."/>
            <person name="Jenkins J."/>
            <person name="Shu S."/>
            <person name="Juenger T.E."/>
            <person name="Schmutz J."/>
        </authorList>
    </citation>
    <scope>NUCLEOTIDE SEQUENCE</scope>
    <source>
        <strain evidence="3">AP13</strain>
    </source>
</reference>
<feature type="non-terminal residue" evidence="3">
    <location>
        <position position="378"/>
    </location>
</feature>
<dbReference type="EMBL" id="CM029040">
    <property type="protein sequence ID" value="KAG2635898.1"/>
    <property type="molecule type" value="Genomic_DNA"/>
</dbReference>
<feature type="region of interest" description="Disordered" evidence="1">
    <location>
        <begin position="214"/>
        <end position="239"/>
    </location>
</feature>
<dbReference type="Proteomes" id="UP000823388">
    <property type="component" value="Chromosome 2N"/>
</dbReference>
<comment type="caution">
    <text evidence="3">The sequence shown here is derived from an EMBL/GenBank/DDBJ whole genome shotgun (WGS) entry which is preliminary data.</text>
</comment>
<dbReference type="PANTHER" id="PTHR33074">
    <property type="entry name" value="EXPRESSED PROTEIN-RELATED"/>
    <property type="match status" value="1"/>
</dbReference>
<keyword evidence="4" id="KW-1185">Reference proteome</keyword>
<feature type="compositionally biased region" description="Polar residues" evidence="1">
    <location>
        <begin position="219"/>
        <end position="231"/>
    </location>
</feature>
<gene>
    <name evidence="3" type="ORF">PVAP13_2NG404803</name>
</gene>
<dbReference type="Gene3D" id="1.10.260.200">
    <property type="match status" value="1"/>
</dbReference>
<evidence type="ECO:0000313" key="3">
    <source>
        <dbReference type="EMBL" id="KAG2635898.1"/>
    </source>
</evidence>
<dbReference type="InterPro" id="IPR011676">
    <property type="entry name" value="DUF1618"/>
</dbReference>